<feature type="region of interest" description="Disordered" evidence="1">
    <location>
        <begin position="1366"/>
        <end position="1397"/>
    </location>
</feature>
<feature type="compositionally biased region" description="Polar residues" evidence="1">
    <location>
        <begin position="1366"/>
        <end position="1379"/>
    </location>
</feature>
<feature type="compositionally biased region" description="Polar residues" evidence="1">
    <location>
        <begin position="482"/>
        <end position="491"/>
    </location>
</feature>
<feature type="compositionally biased region" description="Basic and acidic residues" evidence="1">
    <location>
        <begin position="492"/>
        <end position="502"/>
    </location>
</feature>
<dbReference type="NCBIfam" id="TIGR04225">
    <property type="entry name" value="CshA_fibril_rpt"/>
    <property type="match status" value="7"/>
</dbReference>
<proteinExistence type="predicted"/>
<dbReference type="PROSITE" id="PS50268">
    <property type="entry name" value="CADHERIN_2"/>
    <property type="match status" value="1"/>
</dbReference>
<evidence type="ECO:0000256" key="1">
    <source>
        <dbReference type="SAM" id="MobiDB-lite"/>
    </source>
</evidence>
<feature type="region of interest" description="Disordered" evidence="1">
    <location>
        <begin position="2104"/>
        <end position="2123"/>
    </location>
</feature>
<feature type="region of interest" description="Disordered" evidence="1">
    <location>
        <begin position="1938"/>
        <end position="1965"/>
    </location>
</feature>
<evidence type="ECO:0000259" key="2">
    <source>
        <dbReference type="PROSITE" id="PS50268"/>
    </source>
</evidence>
<dbReference type="Pfam" id="PF19076">
    <property type="entry name" value="CshA_repeat"/>
    <property type="match status" value="12"/>
</dbReference>
<evidence type="ECO:0000313" key="3">
    <source>
        <dbReference type="EMBL" id="WCZ39760.1"/>
    </source>
</evidence>
<feature type="region of interest" description="Disordered" evidence="1">
    <location>
        <begin position="837"/>
        <end position="856"/>
    </location>
</feature>
<name>A0ABY7UM30_9CORY</name>
<sequence>MSTTSSRANWGSRSRASVSTRAIGAATVAILGLTTVQVAAPDSTFLPTADAATRTVQGTTVTYDDQNPASVPWSTTVKQNVTRYGTLYLSLDAVEKDGIANTGTYDQWGSPVPLTIWDPANQTIYRNGFTSAVRPDPFSNSNKITTQLGEWTYISQSSMFQVTWNPAPGYIGYAPPLPIQIDPSKPGGQPAPQYDYATTGLPGKTTTPLTSTGALGTAQTVQARTAFQGVTDGIIWDGYLATYAFQVDRNDPIVALANLTDDQFATDADGNYVGYVTNELNTSEGRYTINPDSGEVTFTPNNDFFKTGDPTTKQATPIRVIVSNMTTNTDEGNGRVMAYGVTRPAHTIKANNQSYSEVNTTYTPTVTKPSVQLKDVAAQNQVGRAVTLRPNYAQADGAPAINTDTVELLNPDGTTAGKTLTVENEGTWQVNSNGTVTFTPQVGFIGDPTPVQYTAKNTVGIQADPATLTVDYFVPDGRPATTFGTQGVTQKSTDRTTSEGDRGLTAQQMFPGYPTNWYSSFTYQLVDRNGNAIAPNTALKYDNVGTYTIDAASGEVTFTPDPFFVGPAPEVGVRIANLTTANGQERGADGSYLPVVTASNVYLQPAFANGNVGDTLKATPDYAIAGLPKIDTESISLIDDSGNRVGTTLTVDGQGTWTVDLATGEFSFTPVAGFLGNPAPVKYTARSVDGIAAREPSTVTVTYNPLVTRTATTIGGPTDTQKSTDLNSPGDAGKTTAELFPGLPEAWFNAPVQFKLVDGTNLVDTLPVAGEGIYTIDPATGVVSFTPDAGFLGGQPSKQAGGVKIQAINTTANGTKVNSTLIAQYIPTVEDRTYTLPSATNSAPLGEPGKATPDYGTTIDPTSVQLLDAAGNPVGKTLDIPGQGTWTVDPTTGEFTFTPVPGFVGTPVSVLYTAAATNGGTVTDTGGVTITYPAAITVPATTVGPQGTAQNSFDKDANDTGRTPAEMFPNLPGDWYGKANSPVKFQLVGATDNVLTVDGVGTYTIDPVKGTVKFEPEKGFTGQAPAVEIQTVGLRDASGQPTEMTSTYQPFVVPVRVEIPSDYAKATRIGQPVTITPEYLDKTVDTSTIRIIAPQGSTLSDDGKTLVVPGEGTWTVDEQGNFTFTPQGPDGEGGAFVGSPTPIDYTATNLDGIPAQVPGQISAFYPTPDPTSAVTTNLQGVTQHSDDKNRQDQGLTAKEMFPNIAQATWWDQAVFGLFAPDGTPAENNTLTVAGEGTYTINPTTGQVTFTPDPAFVGTAQSVGIGIVNAQGTPTAKYTAVVEPVDVHLYDASVLGNIGSPLKVTPRYLDTVDKSTVEFVGADGKPAGKELKVDGQGTWTVDNNGTFTFTPVDGYYGTPTPVNYTAKNTNGVQSTDTGTVSGDYRSPRTSPSVTTGDLNQTQTSKTGAEMFPSFPSAWTVTYSLAGATENKIETDEGTFQIDPSTGVVTFTPAKDFSGTPDPVTVQATTATGATKTTTYQVSVTGKTTATTTATTTSNVLTTATQTETAAPVTVTREVPTTIDGTPTTVTQTQSVPTTITSNVPTTITVADLALSDAERIVRTPGPIAVTPKYSGEVNRDTVRILTNSGQEVTTLVVPGQGTWTVTNGTFTFTPEDGFTGDPAPINYTGYNSDGVRAHASATVTVGYNLPTTETATETATATATDVLTVTNPVETTTVTPDAVTVTQEPVTVTPEPLVTTVTQVNEPQPVTVTPAPVTVTHDPITTVVTIPGEPSAITSTLTISPEPKTVTPNPVTTTIPGGTETIPVTVTPAPVTVTLPAVTVTPDPVTITNNATVTSTAQSGTSVEFTPGRARIDTIQGTVVQVVLQDGNVDKQSRKFRPIEGTLLSDDSRTLTIPNQGTWTIHEDGHVTFVPEPNFVGELTEVQVDYTRTDGAKVDGPYLISGSYRPAQAGATETITERATETVPQSAVTETATVTQPAATATVTQPAPPTTSATATDATGSSGSEVIDRCVANAVRSPILWLIPIGLLATVGGDLVKPYIGQYQAQINQINAEMNRRWQEQTRDWGVGGRGGQRNEQFEELRRRANAVNAQFQQVAGQPEVQQLGKVVGGILGVVALSAVLYDWCTADPGKAATSIDFENGSSLQDKSSVTRYGEGSSAS</sequence>
<dbReference type="InterPro" id="IPR002126">
    <property type="entry name" value="Cadherin-like_dom"/>
</dbReference>
<gene>
    <name evidence="3" type="ORF">CJEDD_10950</name>
</gene>
<feature type="domain" description="Cadherin" evidence="2">
    <location>
        <begin position="1419"/>
        <end position="1512"/>
    </location>
</feature>
<feature type="compositionally biased region" description="Polar residues" evidence="1">
    <location>
        <begin position="712"/>
        <end position="727"/>
    </location>
</feature>
<protein>
    <recommendedName>
        <fullName evidence="2">Cadherin domain-containing protein</fullName>
    </recommendedName>
</protein>
<reference evidence="3 4" key="1">
    <citation type="submission" date="2020-10" db="EMBL/GenBank/DDBJ databases">
        <title>Complete genome sequence of Corynebacterium jeddahense DSM 45997, type strain of Corynebacterium jeddahense.</title>
        <authorList>
            <person name="Busche T."/>
            <person name="Kalinowski J."/>
            <person name="Ruckert C."/>
        </authorList>
    </citation>
    <scope>NUCLEOTIDE SEQUENCE [LARGE SCALE GENOMIC DNA]</scope>
    <source>
        <strain evidence="3 4">DSM 45997</strain>
    </source>
</reference>
<feature type="compositionally biased region" description="Low complexity" evidence="1">
    <location>
        <begin position="1938"/>
        <end position="1962"/>
    </location>
</feature>
<accession>A0ABY7UM30</accession>
<feature type="compositionally biased region" description="Polar residues" evidence="1">
    <location>
        <begin position="1386"/>
        <end position="1397"/>
    </location>
</feature>
<dbReference type="EMBL" id="CP063194">
    <property type="protein sequence ID" value="WCZ39760.1"/>
    <property type="molecule type" value="Genomic_DNA"/>
</dbReference>
<dbReference type="InterPro" id="IPR026395">
    <property type="entry name" value="CshA_fibril"/>
</dbReference>
<feature type="region of interest" description="Disordered" evidence="1">
    <location>
        <begin position="481"/>
        <end position="504"/>
    </location>
</feature>
<dbReference type="RefSeq" id="WP_273657525.1">
    <property type="nucleotide sequence ID" value="NZ_CP063194.1"/>
</dbReference>
<organism evidence="3 4">
    <name type="scientific">Corynebacterium jeddahense</name>
    <dbReference type="NCBI Taxonomy" id="1414719"/>
    <lineage>
        <taxon>Bacteria</taxon>
        <taxon>Bacillati</taxon>
        <taxon>Actinomycetota</taxon>
        <taxon>Actinomycetes</taxon>
        <taxon>Mycobacteriales</taxon>
        <taxon>Corynebacteriaceae</taxon>
        <taxon>Corynebacterium</taxon>
    </lineage>
</organism>
<evidence type="ECO:0000313" key="4">
    <source>
        <dbReference type="Proteomes" id="UP001218071"/>
    </source>
</evidence>
<keyword evidence="4" id="KW-1185">Reference proteome</keyword>
<feature type="region of interest" description="Disordered" evidence="1">
    <location>
        <begin position="712"/>
        <end position="732"/>
    </location>
</feature>
<dbReference type="Proteomes" id="UP001218071">
    <property type="component" value="Chromosome"/>
</dbReference>